<keyword evidence="3" id="KW-1185">Reference proteome</keyword>
<evidence type="ECO:0000256" key="1">
    <source>
        <dbReference type="SAM" id="MobiDB-lite"/>
    </source>
</evidence>
<dbReference type="Proteomes" id="UP000574317">
    <property type="component" value="Unassembled WGS sequence"/>
</dbReference>
<evidence type="ECO:0000313" key="3">
    <source>
        <dbReference type="Proteomes" id="UP000574317"/>
    </source>
</evidence>
<name>A0A8H5IHU3_9HYPO</name>
<proteinExistence type="predicted"/>
<dbReference type="EMBL" id="JAAOAO010000573">
    <property type="protein sequence ID" value="KAF5536105.1"/>
    <property type="molecule type" value="Genomic_DNA"/>
</dbReference>
<sequence length="121" mass="13500">MWEDEWAADMGSDAPKIKCGWNLVPDDKVWLSPQTPNSLTSKRKREEEEEEEKEKEEKKKLKSVKDFFAPLTQATFGAVPAAVAAAATPEERIAAAVAACLKKRATTPKYKPTPKKPKTKK</sequence>
<feature type="region of interest" description="Disordered" evidence="1">
    <location>
        <begin position="27"/>
        <end position="59"/>
    </location>
</feature>
<evidence type="ECO:0000313" key="2">
    <source>
        <dbReference type="EMBL" id="KAF5536105.1"/>
    </source>
</evidence>
<dbReference type="AlphaFoldDB" id="A0A8H5IHU3"/>
<gene>
    <name evidence="2" type="ORF">FNAPI_11860</name>
</gene>
<reference evidence="2 3" key="1">
    <citation type="submission" date="2020-05" db="EMBL/GenBank/DDBJ databases">
        <title>Identification and distribution of gene clusters putatively required for synthesis of sphingolipid metabolism inhibitors in phylogenetically diverse species of the filamentous fungus Fusarium.</title>
        <authorList>
            <person name="Kim H.-S."/>
            <person name="Busman M."/>
            <person name="Brown D.W."/>
            <person name="Divon H."/>
            <person name="Uhlig S."/>
            <person name="Proctor R.H."/>
        </authorList>
    </citation>
    <scope>NUCLEOTIDE SEQUENCE [LARGE SCALE GENOMIC DNA]</scope>
    <source>
        <strain evidence="2 3">NRRL 25196</strain>
    </source>
</reference>
<protein>
    <submittedName>
        <fullName evidence="2">Uncharacterized protein</fullName>
    </submittedName>
</protein>
<comment type="caution">
    <text evidence="2">The sequence shown here is derived from an EMBL/GenBank/DDBJ whole genome shotgun (WGS) entry which is preliminary data.</text>
</comment>
<organism evidence="2 3">
    <name type="scientific">Fusarium napiforme</name>
    <dbReference type="NCBI Taxonomy" id="42672"/>
    <lineage>
        <taxon>Eukaryota</taxon>
        <taxon>Fungi</taxon>
        <taxon>Dikarya</taxon>
        <taxon>Ascomycota</taxon>
        <taxon>Pezizomycotina</taxon>
        <taxon>Sordariomycetes</taxon>
        <taxon>Hypocreomycetidae</taxon>
        <taxon>Hypocreales</taxon>
        <taxon>Nectriaceae</taxon>
        <taxon>Fusarium</taxon>
        <taxon>Fusarium fujikuroi species complex</taxon>
    </lineage>
</organism>
<accession>A0A8H5IHU3</accession>